<sequence length="61" mass="6734">MCGTTWLEHSQCQHSERVYRLGKYGTTDPEVSWSLLNRAVSRAGANQSGESNSETDSSKIS</sequence>
<name>A0A194VB61_CYTMA</name>
<reference evidence="3" key="1">
    <citation type="submission" date="2014-12" db="EMBL/GenBank/DDBJ databases">
        <title>Genome Sequence of Valsa Canker Pathogens Uncovers a Specific Adaption of Colonization on Woody Bark.</title>
        <authorList>
            <person name="Yin Z."/>
            <person name="Liu H."/>
            <person name="Gao X."/>
            <person name="Li Z."/>
            <person name="Song N."/>
            <person name="Ke X."/>
            <person name="Dai Q."/>
            <person name="Wu Y."/>
            <person name="Sun Y."/>
            <person name="Xu J.-R."/>
            <person name="Kang Z.K."/>
            <person name="Wang L."/>
            <person name="Huang L."/>
        </authorList>
    </citation>
    <scope>NUCLEOTIDE SEQUENCE [LARGE SCALE GENOMIC DNA]</scope>
    <source>
        <strain evidence="3">SXYL134</strain>
    </source>
</reference>
<protein>
    <submittedName>
        <fullName evidence="2">Uncharacterized protein</fullName>
    </submittedName>
</protein>
<feature type="compositionally biased region" description="Polar residues" evidence="1">
    <location>
        <begin position="44"/>
        <end position="61"/>
    </location>
</feature>
<gene>
    <name evidence="2" type="ORF">VP1G_11281</name>
</gene>
<evidence type="ECO:0000313" key="3">
    <source>
        <dbReference type="Proteomes" id="UP000078576"/>
    </source>
</evidence>
<dbReference type="EMBL" id="KN714765">
    <property type="protein sequence ID" value="KUI61031.1"/>
    <property type="molecule type" value="Genomic_DNA"/>
</dbReference>
<organism evidence="2 3">
    <name type="scientific">Cytospora mali</name>
    <name type="common">Apple Valsa canker fungus</name>
    <name type="synonym">Valsa mali</name>
    <dbReference type="NCBI Taxonomy" id="578113"/>
    <lineage>
        <taxon>Eukaryota</taxon>
        <taxon>Fungi</taxon>
        <taxon>Dikarya</taxon>
        <taxon>Ascomycota</taxon>
        <taxon>Pezizomycotina</taxon>
        <taxon>Sordariomycetes</taxon>
        <taxon>Sordariomycetidae</taxon>
        <taxon>Diaporthales</taxon>
        <taxon>Cytosporaceae</taxon>
        <taxon>Cytospora</taxon>
    </lineage>
</organism>
<proteinExistence type="predicted"/>
<keyword evidence="3" id="KW-1185">Reference proteome</keyword>
<feature type="region of interest" description="Disordered" evidence="1">
    <location>
        <begin position="42"/>
        <end position="61"/>
    </location>
</feature>
<dbReference type="AlphaFoldDB" id="A0A194VB61"/>
<dbReference type="OrthoDB" id="5236808at2759"/>
<evidence type="ECO:0000313" key="2">
    <source>
        <dbReference type="EMBL" id="KUI61031.1"/>
    </source>
</evidence>
<evidence type="ECO:0000256" key="1">
    <source>
        <dbReference type="SAM" id="MobiDB-lite"/>
    </source>
</evidence>
<accession>A0A194VB61</accession>
<dbReference type="Proteomes" id="UP000078576">
    <property type="component" value="Unassembled WGS sequence"/>
</dbReference>